<evidence type="ECO:0000256" key="4">
    <source>
        <dbReference type="RuleBase" id="RU000363"/>
    </source>
</evidence>
<evidence type="ECO:0000256" key="3">
    <source>
        <dbReference type="ARBA" id="ARBA00023002"/>
    </source>
</evidence>
<dbReference type="AlphaFoldDB" id="M2VCA8"/>
<dbReference type="Pfam" id="PF00106">
    <property type="entry name" value="adh_short"/>
    <property type="match status" value="1"/>
</dbReference>
<keyword evidence="2" id="KW-0521">NADP</keyword>
<dbReference type="OMA" id="AGAEHNN"/>
<protein>
    <recommendedName>
        <fullName evidence="7">15-hydroxyprostaglandin dehydrogenase</fullName>
    </recommendedName>
</protein>
<dbReference type="PROSITE" id="PS00061">
    <property type="entry name" value="ADH_SHORT"/>
    <property type="match status" value="1"/>
</dbReference>
<reference evidence="5 6" key="1">
    <citation type="journal article" date="2012" name="PLoS Pathog.">
        <title>Diverse lifestyles and strategies of plant pathogenesis encoded in the genomes of eighteen Dothideomycetes fungi.</title>
        <authorList>
            <person name="Ohm R.A."/>
            <person name="Feau N."/>
            <person name="Henrissat B."/>
            <person name="Schoch C.L."/>
            <person name="Horwitz B.A."/>
            <person name="Barry K.W."/>
            <person name="Condon B.J."/>
            <person name="Copeland A.C."/>
            <person name="Dhillon B."/>
            <person name="Glaser F."/>
            <person name="Hesse C.N."/>
            <person name="Kosti I."/>
            <person name="LaButti K."/>
            <person name="Lindquist E.A."/>
            <person name="Lucas S."/>
            <person name="Salamov A.A."/>
            <person name="Bradshaw R.E."/>
            <person name="Ciuffetti L."/>
            <person name="Hamelin R.C."/>
            <person name="Kema G.H.J."/>
            <person name="Lawrence C."/>
            <person name="Scott J.A."/>
            <person name="Spatafora J.W."/>
            <person name="Turgeon B.G."/>
            <person name="de Wit P.J.G.M."/>
            <person name="Zhong S."/>
            <person name="Goodwin S.B."/>
            <person name="Grigoriev I.V."/>
        </authorList>
    </citation>
    <scope>NUCLEOTIDE SEQUENCE [LARGE SCALE GENOMIC DNA]</scope>
    <source>
        <strain evidence="6">C5 / ATCC 48332 / race O</strain>
    </source>
</reference>
<dbReference type="InterPro" id="IPR020904">
    <property type="entry name" value="Sc_DH/Rdtase_CS"/>
</dbReference>
<dbReference type="PRINTS" id="PR00081">
    <property type="entry name" value="GDHRDH"/>
</dbReference>
<dbReference type="SUPFAM" id="SSF51735">
    <property type="entry name" value="NAD(P)-binding Rossmann-fold domains"/>
    <property type="match status" value="1"/>
</dbReference>
<evidence type="ECO:0000313" key="5">
    <source>
        <dbReference type="EMBL" id="EMD97328.1"/>
    </source>
</evidence>
<evidence type="ECO:0000313" key="6">
    <source>
        <dbReference type="Proteomes" id="UP000016936"/>
    </source>
</evidence>
<dbReference type="OrthoDB" id="37659at2759"/>
<sequence length="270" mass="28934">MTSTGQVSSARVALVTGGASGMGLSVVKHLVEQGWNVMIVDYNKEGGHKIAQDLGDKVLFTHADVSDYDQQAKAFVATWKQWSRLDFVFANAGIIDRVNFYEPAKEREDGAPVKPNTAALDICLTGVVYSAYLALHYFRKNPDKAGKLVSTASMAGLYPSLSLPVYTSAKHGVVGITRCLAQKLEALGEPITVNCVCPGAVATNISDGPITDDMAKVLTPQSTIVRAVDGFLTDSSKNGVVAECSINNIHYRAQPDWGDEMAKQVMTGFS</sequence>
<comment type="similarity">
    <text evidence="1 4">Belongs to the short-chain dehydrogenases/reductases (SDR) family.</text>
</comment>
<dbReference type="PANTHER" id="PTHR44229">
    <property type="entry name" value="15-HYDROXYPROSTAGLANDIN DEHYDROGENASE [NAD(+)]"/>
    <property type="match status" value="1"/>
</dbReference>
<dbReference type="Gene3D" id="3.40.50.720">
    <property type="entry name" value="NAD(P)-binding Rossmann-like Domain"/>
    <property type="match status" value="1"/>
</dbReference>
<keyword evidence="3" id="KW-0560">Oxidoreductase</keyword>
<dbReference type="EMBL" id="KB445569">
    <property type="protein sequence ID" value="EMD97328.1"/>
    <property type="molecule type" value="Genomic_DNA"/>
</dbReference>
<proteinExistence type="inferred from homology"/>
<dbReference type="InterPro" id="IPR002347">
    <property type="entry name" value="SDR_fam"/>
</dbReference>
<dbReference type="Proteomes" id="UP000016936">
    <property type="component" value="Unassembled WGS sequence"/>
</dbReference>
<keyword evidence="6" id="KW-1185">Reference proteome</keyword>
<dbReference type="GO" id="GO:0005737">
    <property type="term" value="C:cytoplasm"/>
    <property type="evidence" value="ECO:0007669"/>
    <property type="project" value="TreeGrafter"/>
</dbReference>
<evidence type="ECO:0008006" key="7">
    <source>
        <dbReference type="Google" id="ProtNLM"/>
    </source>
</evidence>
<evidence type="ECO:0000256" key="2">
    <source>
        <dbReference type="ARBA" id="ARBA00022857"/>
    </source>
</evidence>
<evidence type="ECO:0000256" key="1">
    <source>
        <dbReference type="ARBA" id="ARBA00006484"/>
    </source>
</evidence>
<dbReference type="InterPro" id="IPR036291">
    <property type="entry name" value="NAD(P)-bd_dom_sf"/>
</dbReference>
<dbReference type="PRINTS" id="PR00080">
    <property type="entry name" value="SDRFAMILY"/>
</dbReference>
<dbReference type="eggNOG" id="KOG4169">
    <property type="taxonomic scope" value="Eukaryota"/>
</dbReference>
<accession>M2VCA8</accession>
<organism evidence="5 6">
    <name type="scientific">Cochliobolus heterostrophus (strain C5 / ATCC 48332 / race O)</name>
    <name type="common">Southern corn leaf blight fungus</name>
    <name type="synonym">Bipolaris maydis</name>
    <dbReference type="NCBI Taxonomy" id="701091"/>
    <lineage>
        <taxon>Eukaryota</taxon>
        <taxon>Fungi</taxon>
        <taxon>Dikarya</taxon>
        <taxon>Ascomycota</taxon>
        <taxon>Pezizomycotina</taxon>
        <taxon>Dothideomycetes</taxon>
        <taxon>Pleosporomycetidae</taxon>
        <taxon>Pleosporales</taxon>
        <taxon>Pleosporineae</taxon>
        <taxon>Pleosporaceae</taxon>
        <taxon>Bipolaris</taxon>
    </lineage>
</organism>
<dbReference type="PANTHER" id="PTHR44229:SF4">
    <property type="entry name" value="15-HYDROXYPROSTAGLANDIN DEHYDROGENASE [NAD(+)]"/>
    <property type="match status" value="1"/>
</dbReference>
<name>M2VCA8_COCH5</name>
<dbReference type="HOGENOM" id="CLU_010194_13_0_1"/>
<gene>
    <name evidence="5" type="ORF">COCHEDRAFT_1200065</name>
</gene>
<reference evidence="6" key="2">
    <citation type="journal article" date="2013" name="PLoS Genet.">
        <title>Comparative genome structure, secondary metabolite, and effector coding capacity across Cochliobolus pathogens.</title>
        <authorList>
            <person name="Condon B.J."/>
            <person name="Leng Y."/>
            <person name="Wu D."/>
            <person name="Bushley K.E."/>
            <person name="Ohm R.A."/>
            <person name="Otillar R."/>
            <person name="Martin J."/>
            <person name="Schackwitz W."/>
            <person name="Grimwood J."/>
            <person name="MohdZainudin N."/>
            <person name="Xue C."/>
            <person name="Wang R."/>
            <person name="Manning V.A."/>
            <person name="Dhillon B."/>
            <person name="Tu Z.J."/>
            <person name="Steffenson B.J."/>
            <person name="Salamov A."/>
            <person name="Sun H."/>
            <person name="Lowry S."/>
            <person name="LaButti K."/>
            <person name="Han J."/>
            <person name="Copeland A."/>
            <person name="Lindquist E."/>
            <person name="Barry K."/>
            <person name="Schmutz J."/>
            <person name="Baker S.E."/>
            <person name="Ciuffetti L.M."/>
            <person name="Grigoriev I.V."/>
            <person name="Zhong S."/>
            <person name="Turgeon B.G."/>
        </authorList>
    </citation>
    <scope>NUCLEOTIDE SEQUENCE [LARGE SCALE GENOMIC DNA]</scope>
    <source>
        <strain evidence="6">C5 / ATCC 48332 / race O</strain>
    </source>
</reference>
<dbReference type="GO" id="GO:0016616">
    <property type="term" value="F:oxidoreductase activity, acting on the CH-OH group of donors, NAD or NADP as acceptor"/>
    <property type="evidence" value="ECO:0007669"/>
    <property type="project" value="TreeGrafter"/>
</dbReference>